<keyword evidence="17 23" id="KW-0472">Membrane</keyword>
<keyword evidence="13" id="KW-0418">Kinase</keyword>
<dbReference type="FunFam" id="3.80.10.10:FF:001678">
    <property type="entry name" value="Calmodulin-binding receptor kinase CaMRLK"/>
    <property type="match status" value="1"/>
</dbReference>
<dbReference type="GO" id="GO:0051707">
    <property type="term" value="P:response to other organism"/>
    <property type="evidence" value="ECO:0007669"/>
    <property type="project" value="UniProtKB-ARBA"/>
</dbReference>
<dbReference type="InterPro" id="IPR011009">
    <property type="entry name" value="Kinase-like_dom_sf"/>
</dbReference>
<dbReference type="EC" id="2.7.11.1" evidence="3"/>
<proteinExistence type="inferred from homology"/>
<evidence type="ECO:0000259" key="25">
    <source>
        <dbReference type="PROSITE" id="PS50011"/>
    </source>
</evidence>
<dbReference type="InterPro" id="IPR001611">
    <property type="entry name" value="Leu-rich_rpt"/>
</dbReference>
<keyword evidence="19" id="KW-0325">Glycoprotein</keyword>
<keyword evidence="6" id="KW-0597">Phosphoprotein</keyword>
<evidence type="ECO:0000313" key="27">
    <source>
        <dbReference type="Proteomes" id="UP000489600"/>
    </source>
</evidence>
<dbReference type="PROSITE" id="PS00107">
    <property type="entry name" value="PROTEIN_KINASE_ATP"/>
    <property type="match status" value="1"/>
</dbReference>
<evidence type="ECO:0000256" key="6">
    <source>
        <dbReference type="ARBA" id="ARBA00022553"/>
    </source>
</evidence>
<dbReference type="Gene3D" id="3.30.200.20">
    <property type="entry name" value="Phosphorylase Kinase, domain 1"/>
    <property type="match status" value="1"/>
</dbReference>
<keyword evidence="4" id="KW-1003">Cell membrane</keyword>
<keyword evidence="10 24" id="KW-0732">Signal</keyword>
<evidence type="ECO:0000256" key="5">
    <source>
        <dbReference type="ARBA" id="ARBA00022527"/>
    </source>
</evidence>
<evidence type="ECO:0000256" key="13">
    <source>
        <dbReference type="ARBA" id="ARBA00022777"/>
    </source>
</evidence>
<accession>A0A565B0H9</accession>
<comment type="subcellular location">
    <subcellularLocation>
        <location evidence="1">Cell membrane</location>
        <topology evidence="1">Single-pass type I membrane protein</topology>
    </subcellularLocation>
</comment>
<keyword evidence="5" id="KW-0723">Serine/threonine-protein kinase</keyword>
<dbReference type="SMART" id="SM00220">
    <property type="entry name" value="S_TKc"/>
    <property type="match status" value="1"/>
</dbReference>
<comment type="catalytic activity">
    <reaction evidence="21">
        <text>L-seryl-[protein] + ATP = O-phospho-L-seryl-[protein] + ADP + H(+)</text>
        <dbReference type="Rhea" id="RHEA:17989"/>
        <dbReference type="Rhea" id="RHEA-COMP:9863"/>
        <dbReference type="Rhea" id="RHEA-COMP:11604"/>
        <dbReference type="ChEBI" id="CHEBI:15378"/>
        <dbReference type="ChEBI" id="CHEBI:29999"/>
        <dbReference type="ChEBI" id="CHEBI:30616"/>
        <dbReference type="ChEBI" id="CHEBI:83421"/>
        <dbReference type="ChEBI" id="CHEBI:456216"/>
        <dbReference type="EC" id="2.7.11.1"/>
    </reaction>
</comment>
<dbReference type="SMART" id="SM00369">
    <property type="entry name" value="LRR_TYP"/>
    <property type="match status" value="6"/>
</dbReference>
<evidence type="ECO:0000256" key="8">
    <source>
        <dbReference type="ARBA" id="ARBA00022679"/>
    </source>
</evidence>
<evidence type="ECO:0000256" key="18">
    <source>
        <dbReference type="ARBA" id="ARBA00023170"/>
    </source>
</evidence>
<dbReference type="Gene3D" id="3.80.10.10">
    <property type="entry name" value="Ribonuclease Inhibitor"/>
    <property type="match status" value="5"/>
</dbReference>
<keyword evidence="12 22" id="KW-0547">Nucleotide-binding</keyword>
<keyword evidence="27" id="KW-1185">Reference proteome</keyword>
<evidence type="ECO:0000256" key="14">
    <source>
        <dbReference type="ARBA" id="ARBA00022821"/>
    </source>
</evidence>
<evidence type="ECO:0000313" key="26">
    <source>
        <dbReference type="EMBL" id="VVA95117.1"/>
    </source>
</evidence>
<comment type="similarity">
    <text evidence="2">Belongs to the protein kinase superfamily. Ser/Thr protein kinase family.</text>
</comment>
<feature type="transmembrane region" description="Helical" evidence="23">
    <location>
        <begin position="766"/>
        <end position="789"/>
    </location>
</feature>
<dbReference type="PROSITE" id="PS50011">
    <property type="entry name" value="PROTEIN_KINASE_DOM"/>
    <property type="match status" value="1"/>
</dbReference>
<dbReference type="InterPro" id="IPR003591">
    <property type="entry name" value="Leu-rich_rpt_typical-subtyp"/>
</dbReference>
<evidence type="ECO:0000256" key="20">
    <source>
        <dbReference type="ARBA" id="ARBA00047899"/>
    </source>
</evidence>
<evidence type="ECO:0000256" key="16">
    <source>
        <dbReference type="ARBA" id="ARBA00022989"/>
    </source>
</evidence>
<keyword evidence="7" id="KW-0433">Leucine-rich repeat</keyword>
<evidence type="ECO:0000256" key="12">
    <source>
        <dbReference type="ARBA" id="ARBA00022741"/>
    </source>
</evidence>
<evidence type="ECO:0000256" key="19">
    <source>
        <dbReference type="ARBA" id="ARBA00023180"/>
    </source>
</evidence>
<evidence type="ECO:0000256" key="4">
    <source>
        <dbReference type="ARBA" id="ARBA00022475"/>
    </source>
</evidence>
<feature type="binding site" evidence="22">
    <location>
        <position position="850"/>
    </location>
    <ligand>
        <name>ATP</name>
        <dbReference type="ChEBI" id="CHEBI:30616"/>
    </ligand>
</feature>
<evidence type="ECO:0000256" key="21">
    <source>
        <dbReference type="ARBA" id="ARBA00048679"/>
    </source>
</evidence>
<dbReference type="SUPFAM" id="SSF56112">
    <property type="entry name" value="Protein kinase-like (PK-like)"/>
    <property type="match status" value="1"/>
</dbReference>
<keyword evidence="16 23" id="KW-1133">Transmembrane helix</keyword>
<feature type="signal peptide" evidence="24">
    <location>
        <begin position="1"/>
        <end position="24"/>
    </location>
</feature>
<evidence type="ECO:0000256" key="24">
    <source>
        <dbReference type="SAM" id="SignalP"/>
    </source>
</evidence>
<dbReference type="Pfam" id="PF00560">
    <property type="entry name" value="LRR_1"/>
    <property type="match status" value="8"/>
</dbReference>
<protein>
    <recommendedName>
        <fullName evidence="3">non-specific serine/threonine protein kinase</fullName>
        <ecNumber evidence="3">2.7.11.1</ecNumber>
    </recommendedName>
</protein>
<feature type="chain" id="PRO_5022112698" description="non-specific serine/threonine protein kinase" evidence="24">
    <location>
        <begin position="25"/>
        <end position="1428"/>
    </location>
</feature>
<dbReference type="FunFam" id="3.30.200.20:FF:000260">
    <property type="entry name" value="LRR receptor-like serine/threonine-protein kinase RPK2"/>
    <property type="match status" value="1"/>
</dbReference>
<dbReference type="EMBL" id="CABITT030000002">
    <property type="protein sequence ID" value="VVA95117.1"/>
    <property type="molecule type" value="Genomic_DNA"/>
</dbReference>
<evidence type="ECO:0000256" key="3">
    <source>
        <dbReference type="ARBA" id="ARBA00012513"/>
    </source>
</evidence>
<dbReference type="GO" id="GO:0005886">
    <property type="term" value="C:plasma membrane"/>
    <property type="evidence" value="ECO:0007669"/>
    <property type="project" value="UniProtKB-SubCell"/>
</dbReference>
<organism evidence="26 27">
    <name type="scientific">Arabis nemorensis</name>
    <dbReference type="NCBI Taxonomy" id="586526"/>
    <lineage>
        <taxon>Eukaryota</taxon>
        <taxon>Viridiplantae</taxon>
        <taxon>Streptophyta</taxon>
        <taxon>Embryophyta</taxon>
        <taxon>Tracheophyta</taxon>
        <taxon>Spermatophyta</taxon>
        <taxon>Magnoliopsida</taxon>
        <taxon>eudicotyledons</taxon>
        <taxon>Gunneridae</taxon>
        <taxon>Pentapetalae</taxon>
        <taxon>rosids</taxon>
        <taxon>malvids</taxon>
        <taxon>Brassicales</taxon>
        <taxon>Brassicaceae</taxon>
        <taxon>Arabideae</taxon>
        <taxon>Arabis</taxon>
    </lineage>
</organism>
<dbReference type="PANTHER" id="PTHR27000:SF585">
    <property type="entry name" value="LEUCINE-RICH REPEAT RECEPTOR-LIKE PROTEIN KINASE PEPR1"/>
    <property type="match status" value="1"/>
</dbReference>
<evidence type="ECO:0000256" key="23">
    <source>
        <dbReference type="SAM" id="Phobius"/>
    </source>
</evidence>
<keyword evidence="15 22" id="KW-0067">ATP-binding</keyword>
<feature type="domain" description="Protein kinase" evidence="25">
    <location>
        <begin position="822"/>
        <end position="1118"/>
    </location>
</feature>
<dbReference type="PROSITE" id="PS00108">
    <property type="entry name" value="PROTEIN_KINASE_ST"/>
    <property type="match status" value="1"/>
</dbReference>
<reference evidence="26" key="1">
    <citation type="submission" date="2019-07" db="EMBL/GenBank/DDBJ databases">
        <authorList>
            <person name="Dittberner H."/>
        </authorList>
    </citation>
    <scope>NUCLEOTIDE SEQUENCE [LARGE SCALE GENOMIC DNA]</scope>
</reference>
<dbReference type="InterPro" id="IPR000719">
    <property type="entry name" value="Prot_kinase_dom"/>
</dbReference>
<dbReference type="InterPro" id="IPR013210">
    <property type="entry name" value="LRR_N_plant-typ"/>
</dbReference>
<comment type="caution">
    <text evidence="26">The sequence shown here is derived from an EMBL/GenBank/DDBJ whole genome shotgun (WGS) entry which is preliminary data.</text>
</comment>
<evidence type="ECO:0000256" key="9">
    <source>
        <dbReference type="ARBA" id="ARBA00022692"/>
    </source>
</evidence>
<evidence type="ECO:0000256" key="2">
    <source>
        <dbReference type="ARBA" id="ARBA00008684"/>
    </source>
</evidence>
<dbReference type="GO" id="GO:0004674">
    <property type="term" value="F:protein serine/threonine kinase activity"/>
    <property type="evidence" value="ECO:0007669"/>
    <property type="project" value="UniProtKB-KW"/>
</dbReference>
<dbReference type="Pfam" id="PF00069">
    <property type="entry name" value="Pkinase"/>
    <property type="match status" value="1"/>
</dbReference>
<evidence type="ECO:0000256" key="7">
    <source>
        <dbReference type="ARBA" id="ARBA00022614"/>
    </source>
</evidence>
<dbReference type="InterPro" id="IPR017441">
    <property type="entry name" value="Protein_kinase_ATP_BS"/>
</dbReference>
<dbReference type="PROSITE" id="PS51257">
    <property type="entry name" value="PROKAR_LIPOPROTEIN"/>
    <property type="match status" value="1"/>
</dbReference>
<dbReference type="Gene3D" id="1.10.510.10">
    <property type="entry name" value="Transferase(Phosphotransferase) domain 1"/>
    <property type="match status" value="1"/>
</dbReference>
<evidence type="ECO:0000256" key="17">
    <source>
        <dbReference type="ARBA" id="ARBA00023136"/>
    </source>
</evidence>
<keyword evidence="11" id="KW-0677">Repeat</keyword>
<keyword evidence="18" id="KW-0675">Receptor</keyword>
<gene>
    <name evidence="26" type="ORF">ANE_LOCUS5562</name>
</gene>
<evidence type="ECO:0000256" key="10">
    <source>
        <dbReference type="ARBA" id="ARBA00022729"/>
    </source>
</evidence>
<dbReference type="OrthoDB" id="676979at2759"/>
<keyword evidence="8" id="KW-0808">Transferase</keyword>
<dbReference type="SUPFAM" id="SSF52047">
    <property type="entry name" value="RNI-like"/>
    <property type="match status" value="2"/>
</dbReference>
<comment type="catalytic activity">
    <reaction evidence="20">
        <text>L-threonyl-[protein] + ATP = O-phospho-L-threonyl-[protein] + ADP + H(+)</text>
        <dbReference type="Rhea" id="RHEA:46608"/>
        <dbReference type="Rhea" id="RHEA-COMP:11060"/>
        <dbReference type="Rhea" id="RHEA-COMP:11605"/>
        <dbReference type="ChEBI" id="CHEBI:15378"/>
        <dbReference type="ChEBI" id="CHEBI:30013"/>
        <dbReference type="ChEBI" id="CHEBI:30616"/>
        <dbReference type="ChEBI" id="CHEBI:61977"/>
        <dbReference type="ChEBI" id="CHEBI:456216"/>
        <dbReference type="EC" id="2.7.11.1"/>
    </reaction>
</comment>
<evidence type="ECO:0000256" key="15">
    <source>
        <dbReference type="ARBA" id="ARBA00022840"/>
    </source>
</evidence>
<keyword evidence="14" id="KW-0611">Plant defense</keyword>
<dbReference type="FunFam" id="3.80.10.10:FF:000430">
    <property type="entry name" value="Leucine-rich repeat receptor-like protein kinase PEPR1"/>
    <property type="match status" value="1"/>
</dbReference>
<evidence type="ECO:0000256" key="1">
    <source>
        <dbReference type="ARBA" id="ARBA00004251"/>
    </source>
</evidence>
<dbReference type="PROSITE" id="PS51450">
    <property type="entry name" value="LRR"/>
    <property type="match status" value="1"/>
</dbReference>
<dbReference type="GO" id="GO:0009753">
    <property type="term" value="P:response to jasmonic acid"/>
    <property type="evidence" value="ECO:0007669"/>
    <property type="project" value="UniProtKB-ARBA"/>
</dbReference>
<dbReference type="Pfam" id="PF08263">
    <property type="entry name" value="LRRNT_2"/>
    <property type="match status" value="1"/>
</dbReference>
<evidence type="ECO:0000256" key="11">
    <source>
        <dbReference type="ARBA" id="ARBA00022737"/>
    </source>
</evidence>
<name>A0A565B0H9_9BRAS</name>
<keyword evidence="9 23" id="KW-0812">Transmembrane</keyword>
<sequence>MKNLGLFEILLLFCLFVSTTTVSCLNSDGLTLLSLLKHLDKVPPQVTSTWKLNASETTPCKWFGITCDKSRNVVSLSFIQSNVSGQLGPEIGELKSLQTLDLSTNNFTGIIPSSLGNCTSLVDLDLSENGFSGKIPDTLGNLKNLVELYLYENFLTGELPESLFRIPTLQIFHVEYNNLTGPIPQSVGEAKEITDLRLFENQFYGNIPESIGNCSKLEMLYLHKNKLVGSLPESLNLLENLTDIFVGNNSLRGPVRLGSTNCRKLVTLDLSYNQFEGGVPPELGNCSSLDALVIVSGNLSGTIPSSLGMLKNLTVLNLSENRLSGSIPAELGNCSSMTLLKLNNNQLGGEIPSTLGKLKKLESLELFENRFSGEIPIEIWKIQSLGLLLVYQNNLTGILPVEMTELKHLKIVTLFNNSFYGAVPPGLGVNSSLEQVDFISNKLTGEIPPNLCHGKKLTVLNLGSNLLHGKIPTSIAHCKSVRRFILRENNLTGLLPEFSQDHSLSFLDLNSNNFEGPIPHSLGSCKNLSSINLSRNKLTGQIPPQLGNLHSLGYLNLSHNLLAGSLPSQLSNCVNIERFDVGFNSLNGTIPSSFSAWKGVATLVLSDNRFSGGIPPFLAELVKLADLQIARNAFGGEIPSSLGSLENLIYGLDLSGNGLTGDIPVKLGDLDRLTRLNISNNKLTGSLSVLEDLTSLLHADVSNNQFTGPLPEKLKDQFISDPSSFSGNPNLCIPHSFPVGNNSRSELKYCDDLSRNGKSGLSTWKIALIAVLSSLFVLGLILALVFICLRRHRERPAKDAYVFTEEGPSLLLNKVLAATDNLNEKYIIGRGAHGIVYRASMGSGKVYAVKRLIFASHIRANQSMMREIETIGKVRHRNLIKLEGFWLRKDDGLMLYRYMPKGSLYDVLHGVSPKENVLDWSARYNVALGVAHGLAYLHYDCHPPIVHRDIKPENILMDSDLEPHIGDFGLARLLDDSTVSTATVTGTTGYIAPENAFKTVRGRESDVYSYGVVLLELVTRKRAVDKYFPDNTDIVSWVRSVLSSNNVEDMVTTIVDPILVDELLDSNLREQVIQVTELALSCTENDPTRRPTMRDVVKLLCDAKGLVRSSSESVRFFFIWPEMTIGAVGESLLIRTPVVFPAVLGLIRRNVKPQLGFPLSNRLSRGVVLAVHGGRGYASPWDEKPYETLPTGKRIYVDESDVVTFLDPPKELIPLDPASYNPAAYLWKKIEDIPEERRHRLLQLLEPRLISRAWDIASARYEDPKLAKKTASKLFSTEDPEISVEYFNCRTSQGPLIVSWINSFRMALFCSNNGQIYGRVCGGPVVSTLADAFSPLYFEVTEAMEVMATEEPCDIACKFGDGLVAVEDYPQGFPRPAKHPYPFNDSVVIYIRHIGPGVCVGQAWQEGKELQQVPQRLCSDILMVKQYN</sequence>
<dbReference type="PANTHER" id="PTHR27000">
    <property type="entry name" value="LEUCINE-RICH REPEAT RECEPTOR-LIKE PROTEIN KINASE FAMILY PROTEIN-RELATED"/>
    <property type="match status" value="1"/>
</dbReference>
<dbReference type="GO" id="GO:0005524">
    <property type="term" value="F:ATP binding"/>
    <property type="evidence" value="ECO:0007669"/>
    <property type="project" value="UniProtKB-UniRule"/>
</dbReference>
<dbReference type="GO" id="GO:0006952">
    <property type="term" value="P:defense response"/>
    <property type="evidence" value="ECO:0007669"/>
    <property type="project" value="UniProtKB-KW"/>
</dbReference>
<dbReference type="Proteomes" id="UP000489600">
    <property type="component" value="Unassembled WGS sequence"/>
</dbReference>
<dbReference type="FunFam" id="3.80.10.10:FF:001936">
    <property type="entry name" value="Leucine-rich repeat receptor-like protein kinase PEPR1"/>
    <property type="match status" value="1"/>
</dbReference>
<dbReference type="GO" id="GO:0009611">
    <property type="term" value="P:response to wounding"/>
    <property type="evidence" value="ECO:0007669"/>
    <property type="project" value="UniProtKB-ARBA"/>
</dbReference>
<dbReference type="FunFam" id="1.10.510.10:FF:000569">
    <property type="entry name" value="Serine/threonine-protein kinase-like protein CCR4"/>
    <property type="match status" value="1"/>
</dbReference>
<dbReference type="InterPro" id="IPR032675">
    <property type="entry name" value="LRR_dom_sf"/>
</dbReference>
<evidence type="ECO:0000256" key="22">
    <source>
        <dbReference type="PROSITE-ProRule" id="PRU10141"/>
    </source>
</evidence>
<dbReference type="InterPro" id="IPR008271">
    <property type="entry name" value="Ser/Thr_kinase_AS"/>
</dbReference>
<dbReference type="FunFam" id="3.80.10.10:FF:000919">
    <property type="entry name" value="Leucine-rich repeat receptor-like protein kinase PEPR1"/>
    <property type="match status" value="1"/>
</dbReference>